<reference evidence="12" key="1">
    <citation type="submission" date="2025-08" db="UniProtKB">
        <authorList>
            <consortium name="RefSeq"/>
        </authorList>
    </citation>
    <scope>IDENTIFICATION</scope>
    <source>
        <tissue evidence="12">Kidney</tissue>
    </source>
</reference>
<keyword evidence="7" id="KW-0539">Nucleus</keyword>
<dbReference type="GO" id="GO:0005634">
    <property type="term" value="C:nucleus"/>
    <property type="evidence" value="ECO:0007669"/>
    <property type="project" value="UniProtKB-SubCell"/>
</dbReference>
<keyword evidence="11" id="KW-1185">Reference proteome</keyword>
<evidence type="ECO:0000256" key="1">
    <source>
        <dbReference type="ARBA" id="ARBA00004123"/>
    </source>
</evidence>
<organism evidence="11 12">
    <name type="scientific">Dipodomys ordii</name>
    <name type="common">Ord's kangaroo rat</name>
    <dbReference type="NCBI Taxonomy" id="10020"/>
    <lineage>
        <taxon>Eukaryota</taxon>
        <taxon>Metazoa</taxon>
        <taxon>Chordata</taxon>
        <taxon>Craniata</taxon>
        <taxon>Vertebrata</taxon>
        <taxon>Euteleostomi</taxon>
        <taxon>Mammalia</taxon>
        <taxon>Eutheria</taxon>
        <taxon>Euarchontoglires</taxon>
        <taxon>Glires</taxon>
        <taxon>Rodentia</taxon>
        <taxon>Castorimorpha</taxon>
        <taxon>Heteromyidae</taxon>
        <taxon>Dipodomyinae</taxon>
        <taxon>Dipodomys</taxon>
    </lineage>
</organism>
<dbReference type="InterPro" id="IPR001909">
    <property type="entry name" value="KRAB"/>
</dbReference>
<dbReference type="FunFam" id="3.30.160.60:FF:000688">
    <property type="entry name" value="zinc finger protein 197 isoform X1"/>
    <property type="match status" value="1"/>
</dbReference>
<gene>
    <name evidence="12" type="primary">LOC106002842</name>
</gene>
<evidence type="ECO:0000256" key="6">
    <source>
        <dbReference type="ARBA" id="ARBA00022833"/>
    </source>
</evidence>
<dbReference type="GeneID" id="106002842"/>
<dbReference type="GO" id="GO:0008270">
    <property type="term" value="F:zinc ion binding"/>
    <property type="evidence" value="ECO:0007669"/>
    <property type="project" value="UniProtKB-KW"/>
</dbReference>
<dbReference type="InterPro" id="IPR036236">
    <property type="entry name" value="Znf_C2H2_sf"/>
</dbReference>
<dbReference type="SUPFAM" id="SSF109640">
    <property type="entry name" value="KRAB domain (Kruppel-associated box)"/>
    <property type="match status" value="1"/>
</dbReference>
<dbReference type="SUPFAM" id="SSF57667">
    <property type="entry name" value="beta-beta-alpha zinc fingers"/>
    <property type="match status" value="3"/>
</dbReference>
<dbReference type="Gene3D" id="3.30.160.60">
    <property type="entry name" value="Classic Zinc Finger"/>
    <property type="match status" value="5"/>
</dbReference>
<feature type="domain" description="C2H2-type" evidence="9">
    <location>
        <begin position="406"/>
        <end position="433"/>
    </location>
</feature>
<dbReference type="InterPro" id="IPR036051">
    <property type="entry name" value="KRAB_dom_sf"/>
</dbReference>
<dbReference type="GO" id="GO:0000978">
    <property type="term" value="F:RNA polymerase II cis-regulatory region sequence-specific DNA binding"/>
    <property type="evidence" value="ECO:0007669"/>
    <property type="project" value="TreeGrafter"/>
</dbReference>
<accession>A0A1S3GVZ3</accession>
<feature type="domain" description="C2H2-type" evidence="9">
    <location>
        <begin position="343"/>
        <end position="370"/>
    </location>
</feature>
<protein>
    <submittedName>
        <fullName evidence="12">Zinc finger protein 717-like</fullName>
    </submittedName>
</protein>
<dbReference type="Pfam" id="PF00096">
    <property type="entry name" value="zf-C2H2"/>
    <property type="match status" value="2"/>
</dbReference>
<feature type="domain" description="C2H2-type" evidence="9">
    <location>
        <begin position="371"/>
        <end position="398"/>
    </location>
</feature>
<dbReference type="PROSITE" id="PS50805">
    <property type="entry name" value="KRAB"/>
    <property type="match status" value="1"/>
</dbReference>
<dbReference type="PANTHER" id="PTHR24384">
    <property type="entry name" value="FINGER PUTATIVE TRANSCRIPTION FACTOR FAMILY-RELATED"/>
    <property type="match status" value="1"/>
</dbReference>
<evidence type="ECO:0000259" key="10">
    <source>
        <dbReference type="PROSITE" id="PS50805"/>
    </source>
</evidence>
<evidence type="ECO:0000256" key="5">
    <source>
        <dbReference type="ARBA" id="ARBA00022771"/>
    </source>
</evidence>
<dbReference type="PROSITE" id="PS50157">
    <property type="entry name" value="ZINC_FINGER_C2H2_2"/>
    <property type="match status" value="3"/>
</dbReference>
<dbReference type="KEGG" id="dord:106002842"/>
<evidence type="ECO:0000256" key="7">
    <source>
        <dbReference type="ARBA" id="ARBA00023242"/>
    </source>
</evidence>
<dbReference type="RefSeq" id="XP_012893058.1">
    <property type="nucleotide sequence ID" value="XM_013037604.1"/>
</dbReference>
<dbReference type="GO" id="GO:0000981">
    <property type="term" value="F:DNA-binding transcription factor activity, RNA polymerase II-specific"/>
    <property type="evidence" value="ECO:0007669"/>
    <property type="project" value="TreeGrafter"/>
</dbReference>
<dbReference type="OrthoDB" id="427030at2759"/>
<evidence type="ECO:0000256" key="8">
    <source>
        <dbReference type="PROSITE-ProRule" id="PRU00042"/>
    </source>
</evidence>
<dbReference type="CDD" id="cd07765">
    <property type="entry name" value="KRAB_A-box"/>
    <property type="match status" value="1"/>
</dbReference>
<evidence type="ECO:0000259" key="9">
    <source>
        <dbReference type="PROSITE" id="PS50157"/>
    </source>
</evidence>
<proteinExistence type="inferred from homology"/>
<evidence type="ECO:0000313" key="12">
    <source>
        <dbReference type="RefSeq" id="XP_012893058.1"/>
    </source>
</evidence>
<dbReference type="Proteomes" id="UP000081671">
    <property type="component" value="Unplaced"/>
</dbReference>
<dbReference type="Gene3D" id="6.10.140.140">
    <property type="match status" value="1"/>
</dbReference>
<dbReference type="SMART" id="SM00355">
    <property type="entry name" value="ZnF_C2H2"/>
    <property type="match status" value="2"/>
</dbReference>
<dbReference type="FunFam" id="3.30.160.60:FF:002343">
    <property type="entry name" value="Zinc finger protein 33A"/>
    <property type="match status" value="1"/>
</dbReference>
<dbReference type="FunFam" id="3.30.160.60:FF:001498">
    <property type="entry name" value="Zinc finger protein 404"/>
    <property type="match status" value="1"/>
</dbReference>
<dbReference type="PROSITE" id="PS00028">
    <property type="entry name" value="ZINC_FINGER_C2H2_1"/>
    <property type="match status" value="2"/>
</dbReference>
<sequence length="512" mass="59849">MNAVKDSNKLVSFDDVAVEFSWEEWQELDISQRTLYRDVMLETYSMLVSLGHTGPKPQLIVKLEQDEESYMREASDKNFSDVQKMKHVIKTYQEDPDECLHDVAVTNINTIEQRVRLVTTSHLTSKQKPDLNRNDENSLRMMTDEFIQCQNMLPYGEPGKMPAACMPGVSPVVKQSLRYSEAFSQNYDGPYFEYGGEKILNSKMIFFPHNWVCVRDPTSNHNEYREEYDKSALLAQELCQGRRFPVTMPQKRDTGENPYTSSECKKSFSKDLHLTKPERKYPEKLDEFKQCGKSISKKSELSSDEPKTTPEEKPYEYEACRKFSTQKSGLRRHHRTDKEQKFDKCNKCGNSCRMKSYINMFQRIHTREKSYECDKCGNYFRQKSDLTVHQRTHTGEKRTHTGEKPYECDKCGKYFKQKFHLTVHQRTHTGEKPYECNVCEKSFTLASNWYFQAVHYVLCYLVAQKTLDTLFLPFCPEYFSSSVMGHNWAYAPNGTFPAHGQYVFSYAICVNV</sequence>
<dbReference type="SMART" id="SM00349">
    <property type="entry name" value="KRAB"/>
    <property type="match status" value="1"/>
</dbReference>
<evidence type="ECO:0000256" key="4">
    <source>
        <dbReference type="ARBA" id="ARBA00022737"/>
    </source>
</evidence>
<evidence type="ECO:0000313" key="11">
    <source>
        <dbReference type="Proteomes" id="UP000081671"/>
    </source>
</evidence>
<dbReference type="Pfam" id="PF01352">
    <property type="entry name" value="KRAB"/>
    <property type="match status" value="1"/>
</dbReference>
<comment type="subcellular location">
    <subcellularLocation>
        <location evidence="1">Nucleus</location>
    </subcellularLocation>
</comment>
<name>A0A1S3GVZ3_DIPOR</name>
<comment type="similarity">
    <text evidence="2">Belongs to the krueppel C2H2-type zinc-finger protein family.</text>
</comment>
<evidence type="ECO:0000256" key="3">
    <source>
        <dbReference type="ARBA" id="ARBA00022723"/>
    </source>
</evidence>
<dbReference type="InParanoid" id="A0A1S3GVZ3"/>
<dbReference type="PANTHER" id="PTHR24384:SF218">
    <property type="entry name" value="ZINC FINGER PROTEIN 502"/>
    <property type="match status" value="1"/>
</dbReference>
<dbReference type="AlphaFoldDB" id="A0A1S3GVZ3"/>
<feature type="domain" description="KRAB" evidence="10">
    <location>
        <begin position="11"/>
        <end position="82"/>
    </location>
</feature>
<keyword evidence="3" id="KW-0479">Metal-binding</keyword>
<dbReference type="InterPro" id="IPR013087">
    <property type="entry name" value="Znf_C2H2_type"/>
</dbReference>
<keyword evidence="6" id="KW-0862">Zinc</keyword>
<evidence type="ECO:0000256" key="2">
    <source>
        <dbReference type="ARBA" id="ARBA00006991"/>
    </source>
</evidence>
<keyword evidence="4" id="KW-0677">Repeat</keyword>
<dbReference type="InterPro" id="IPR050752">
    <property type="entry name" value="C2H2-ZF_domain"/>
</dbReference>
<keyword evidence="5 8" id="KW-0863">Zinc-finger</keyword>